<organism evidence="1 2">
    <name type="scientific">Leptospira stimsonii</name>
    <dbReference type="NCBI Taxonomy" id="2202203"/>
    <lineage>
        <taxon>Bacteria</taxon>
        <taxon>Pseudomonadati</taxon>
        <taxon>Spirochaetota</taxon>
        <taxon>Spirochaetia</taxon>
        <taxon>Leptospirales</taxon>
        <taxon>Leptospiraceae</taxon>
        <taxon>Leptospira</taxon>
    </lineage>
</organism>
<evidence type="ECO:0000313" key="2">
    <source>
        <dbReference type="Proteomes" id="UP000265798"/>
    </source>
</evidence>
<proteinExistence type="predicted"/>
<protein>
    <submittedName>
        <fullName evidence="1">Uncharacterized protein</fullName>
    </submittedName>
</protein>
<reference evidence="2" key="1">
    <citation type="submission" date="2018-05" db="EMBL/GenBank/DDBJ databases">
        <title>Leptospira yasudae sp. nov. and Leptospira stimsonii sp. nov., two pathogenic species of the genus Leptospira isolated from environmental sources.</title>
        <authorList>
            <person name="Casanovas-Massana A."/>
            <person name="Hamond C."/>
            <person name="Santos L.A."/>
            <person name="Hacker K.P."/>
            <person name="Balassiano I."/>
            <person name="Medeiros M.A."/>
            <person name="Reis M.G."/>
            <person name="Ko A.I."/>
            <person name="Wunder E.A."/>
        </authorList>
    </citation>
    <scope>NUCLEOTIDE SEQUENCE [LARGE SCALE GENOMIC DNA]</scope>
    <source>
        <strain evidence="2">Yale</strain>
    </source>
</reference>
<accession>A0A396Z186</accession>
<dbReference type="AlphaFoldDB" id="A0A396Z186"/>
<name>A0A396Z186_9LEPT</name>
<evidence type="ECO:0000313" key="1">
    <source>
        <dbReference type="EMBL" id="RHX89289.1"/>
    </source>
</evidence>
<comment type="caution">
    <text evidence="1">The sequence shown here is derived from an EMBL/GenBank/DDBJ whole genome shotgun (WGS) entry which is preliminary data.</text>
</comment>
<dbReference type="EMBL" id="QHCT01000004">
    <property type="protein sequence ID" value="RHX89289.1"/>
    <property type="molecule type" value="Genomic_DNA"/>
</dbReference>
<sequence>MFSPISKTLRFNFLKLVHLLKSSSKNSETKNYLIITLESFSRSASSHFQKSGLDKTERAWSFLRMGLFFLRKIISP</sequence>
<dbReference type="Proteomes" id="UP000265798">
    <property type="component" value="Unassembled WGS sequence"/>
</dbReference>
<gene>
    <name evidence="1" type="ORF">DLM75_15735</name>
</gene>